<dbReference type="RefSeq" id="WP_143047588.1">
    <property type="nucleotide sequence ID" value="NZ_FOHV01000003.1"/>
</dbReference>
<gene>
    <name evidence="1" type="ORF">SAMN02583745_00461</name>
</gene>
<name>A0A1H9Z7P6_9GAMM</name>
<keyword evidence="2" id="KW-1185">Reference proteome</keyword>
<proteinExistence type="predicted"/>
<evidence type="ECO:0000313" key="1">
    <source>
        <dbReference type="EMBL" id="SES77569.1"/>
    </source>
</evidence>
<protein>
    <submittedName>
        <fullName evidence="1">Uncharacterized protein</fullName>
    </submittedName>
</protein>
<evidence type="ECO:0000313" key="2">
    <source>
        <dbReference type="Proteomes" id="UP000242642"/>
    </source>
</evidence>
<sequence length="2228" mass="243098">MKIKFQKQNINPIAIFSFILLSMGLHSDVYAEIMSKKIEQKPIRGYYPYMQSVGAKLLTEVHDSETNTTHYFPWTLNEDSSVRIPTVGSIAYVPDIFCSVLPSDMVAAKENTSLAPFFNHFNFVDLDLDPCDSTIGTGISVKWYMLDNITPWTDSLKWEELNPIEIPEEYVIKAGSEVAKKYQNKHNFPPLREKAISLNTLDAVEIPTAALGKRIGFTLQVKSKYGLPVNGMPLQVWDLSKYFAQNPPSQSGDIIEENIGFILGDNPTEQADGTAPSTTGGVVQLGRPPYVRSIGALYASNGTMIGYHGNQFRTLAIEYTGEHAVDGGLPESRPRQGAVAYIPDAFCQFRNQDIETYEQLDNLAEQLNFPALKVPLEDNKAKLKYFRPYFWIADADGDSCDISSDQIEWFVVEPKSEKFAAFKQKVADLIESGEMTNALIGLLGYESEFIWNEVKSWDDVQVVDNISFEVIKPGQGGLYNFDAIGGNFLSAIKLEYGPGSFQKIAHLARPAFIFTPKTKSGHPDTGRQIKVPFVASKLWGQYPSTRPLTLEDAAPDSDFIQNNPSGSGELISSYPQLVNANNPLFPEASRRDFFTLNTVIKPAFVNFDCLLDPKTLPVRDCKMPIPKPIPPIGANIATRFMQVFLNTDALGMRQDKNGLSQEPTISALWLTGLLGKDEVIEVHYVYEPDSSNDPESNLNQSVYEFAPLGQAIGKLSPASQTAGENRIIGHNSFKLRPLTEEDLGQVMEVGILALNGYGIGSNTYSVSLESLASVSLPQIENLSIDADTSVITTGTELTGRYIFTPSNSTVQNEDASLYFWGKDEPENNDFEGITVTQSGITGSYIVSTDDIGQQITLSVRAKDKNNRIGNRLTQSVSPIIPTPTVSNLVIESSNEVRLPSYRSTLTAKYDFDSNIPNDPTDKSTYAFWIDETLVASQTKTYQFTSADLGKVITFKITPINALDFAGSEIQANYVLNSAPPTAKNTRIINATTSYSPFFFGMLSANYEYQPGISTNANEDLTHDMRYLWSGGNANINTRNYVFGPTDIGRVITLSVTPRDLAGQTGQADTATFTMPVPPSIEDLTIRTDVISHSPYQVILDANYTYVPSTTDKPNDNSTYAWTGLTSPAEGSITNESDSGHIAPVALSLSDAGNLITLSMTPRDGNLWLGETKTATTRAPTQQLPPKIDNLKLENKDEQHGAFFYVNDTIIAKYDFTPSSMDNRDASSYLWKATSGNQLGTVQGPIEFTIQTSDAGQVIELEMIAKDGLGNIGNEANAATNTVVMPPSVSNIKITPINTSTNPWNVSVEGSYTFIEGISSNPNNNSTYSWTGIASEQINRPTPIADGTIADRTISLPPLTINHTDAGKTLTLTIHPRDLAGIVGQSESATYLIPAPTIIKPEISNLTITNLSAPNTNRYLPNHILSATYDFKPGSESNEDRSLFSWVANRGVTSGIIGSNPLRFTIQADDIGQLIRLEMIAKDAAGIEGNFSQSVIGSMVNQSPTIDSVSIKFNVPGSLMLSGTYVYKPGVSADNADASMYRWLVGGLPVADFKPVTTVGSVSGEDAYQVTQSDVGKLIRLEILAKDASELEGQTLLSNTLFYQALSVDTLSIAGDPIENQSLRANATFTFGNNRVNRSSATWLKDNTEDRVLAFDAPYPLSAQDVGKIIGLQVTAIDGNDIIGNQKFANNTTAVRPAFTPPFVDGVTISYANSREILLPTHRLTGSYTTFIEGSIRGDNSIYTWLSADTVRLRGSVGPARSIEPYTIGINDVGNIITLRVTARDGSNNEGNTAQDQSIVVIQAPTVSNPIITLNGNPADKLLVSNQLSGRYDFRTGRPNATDASIVTWYANDVQKQQSRITQSGLAPAFNLSQDYVGQYIKLEITAADSANTPGGNTVSVISANTVESNAPSIDSLVISANFEQSAVMTATYLYKPGSSANPADASRYEWLADDQTVQTGLLVGTNQVNGINAYTVLSKDTGKTLRLKITPIDRSGVEGTPIYSTNSLTYQAPSIKVNRITGNGEPNTPLVADYSFTPGSNRNDTSLIRWRIISGQTVRVVEGNSFTPTDADLGKTIFVIATAKDGNQITGNTDEFANSITVAENWPEANFIQIMTASSAVKPTGQWVEYDYVNPNVPGNTPDTTESYRVDFVNPMTKAVVSSRTFPVQAGHHDNAVQGSWQGGRDWYYGYEQYTVCVYVKTTDQNARVIQKGKKCFAPPHYYGYRRN</sequence>
<dbReference type="STRING" id="1123402.SAMN02583745_00461"/>
<organism evidence="1 2">
    <name type="scientific">Thorsellia anophelis DSM 18579</name>
    <dbReference type="NCBI Taxonomy" id="1123402"/>
    <lineage>
        <taxon>Bacteria</taxon>
        <taxon>Pseudomonadati</taxon>
        <taxon>Pseudomonadota</taxon>
        <taxon>Gammaproteobacteria</taxon>
        <taxon>Enterobacterales</taxon>
        <taxon>Thorselliaceae</taxon>
        <taxon>Thorsellia</taxon>
    </lineage>
</organism>
<accession>A0A1H9Z7P6</accession>
<reference evidence="2" key="1">
    <citation type="submission" date="2016-10" db="EMBL/GenBank/DDBJ databases">
        <authorList>
            <person name="Varghese N."/>
            <person name="Submissions S."/>
        </authorList>
    </citation>
    <scope>NUCLEOTIDE SEQUENCE [LARGE SCALE GENOMIC DNA]</scope>
    <source>
        <strain evidence="2">DSM 18579</strain>
    </source>
</reference>
<dbReference type="OrthoDB" id="6192638at2"/>
<dbReference type="Proteomes" id="UP000242642">
    <property type="component" value="Unassembled WGS sequence"/>
</dbReference>
<dbReference type="EMBL" id="FOHV01000003">
    <property type="protein sequence ID" value="SES77569.1"/>
    <property type="molecule type" value="Genomic_DNA"/>
</dbReference>